<dbReference type="SMART" id="SM00354">
    <property type="entry name" value="HTH_LACI"/>
    <property type="match status" value="1"/>
</dbReference>
<evidence type="ECO:0000259" key="4">
    <source>
        <dbReference type="PROSITE" id="PS50932"/>
    </source>
</evidence>
<dbReference type="PANTHER" id="PTHR30146:SF120">
    <property type="entry name" value="ALANINE RACEMASE"/>
    <property type="match status" value="1"/>
</dbReference>
<feature type="domain" description="HTH lacI-type" evidence="4">
    <location>
        <begin position="1"/>
        <end position="53"/>
    </location>
</feature>
<organism evidence="5 6">
    <name type="scientific">Tahibacter soli</name>
    <dbReference type="NCBI Taxonomy" id="2983605"/>
    <lineage>
        <taxon>Bacteria</taxon>
        <taxon>Pseudomonadati</taxon>
        <taxon>Pseudomonadota</taxon>
        <taxon>Gammaproteobacteria</taxon>
        <taxon>Lysobacterales</taxon>
        <taxon>Rhodanobacteraceae</taxon>
        <taxon>Tahibacter</taxon>
    </lineage>
</organism>
<dbReference type="PROSITE" id="PS00356">
    <property type="entry name" value="HTH_LACI_1"/>
    <property type="match status" value="1"/>
</dbReference>
<dbReference type="GO" id="GO:0003700">
    <property type="term" value="F:DNA-binding transcription factor activity"/>
    <property type="evidence" value="ECO:0007669"/>
    <property type="project" value="TreeGrafter"/>
</dbReference>
<dbReference type="GO" id="GO:0000976">
    <property type="term" value="F:transcription cis-regulatory region binding"/>
    <property type="evidence" value="ECO:0007669"/>
    <property type="project" value="TreeGrafter"/>
</dbReference>
<sequence>MSDLAGLAGVSKITVSRALGDSPYVNAATRERVRALAAEHGYKLNISARNLRLRQSHTIAVIVEMTPSAGRPMSDPYPLELLGGITQELTTLGYSLLLTTRQGAGAPAVQAADGVILLGQGAHQDAVHLFDRLQLPMVVWGAAPTDAAHVVVGSDNRQGGSLAAERFLALARRHPVFLGDPDHPEPAERLAGFRAALAARRIEPRVARRTEWTLEAGMQTVQALIRDKIHFDAIFACNDLLAMGAVRALIEHGLRVPEDVSVIGYDDTPLAAAFIPPLSSVHQNWREGGALLARKVLALTRGEDAASETLASALVVRGT</sequence>
<comment type="caution">
    <text evidence="5">The sequence shown here is derived from an EMBL/GenBank/DDBJ whole genome shotgun (WGS) entry which is preliminary data.</text>
</comment>
<keyword evidence="6" id="KW-1185">Reference proteome</keyword>
<dbReference type="SUPFAM" id="SSF53822">
    <property type="entry name" value="Periplasmic binding protein-like I"/>
    <property type="match status" value="1"/>
</dbReference>
<dbReference type="Gene3D" id="3.40.50.2300">
    <property type="match status" value="2"/>
</dbReference>
<dbReference type="EMBL" id="JAOVZO020000023">
    <property type="protein sequence ID" value="MDC8016041.1"/>
    <property type="molecule type" value="Genomic_DNA"/>
</dbReference>
<evidence type="ECO:0000256" key="1">
    <source>
        <dbReference type="ARBA" id="ARBA00023015"/>
    </source>
</evidence>
<dbReference type="InterPro" id="IPR046335">
    <property type="entry name" value="LacI/GalR-like_sensor"/>
</dbReference>
<dbReference type="CDD" id="cd06295">
    <property type="entry name" value="PBP1_CelR"/>
    <property type="match status" value="1"/>
</dbReference>
<dbReference type="PANTHER" id="PTHR30146">
    <property type="entry name" value="LACI-RELATED TRANSCRIPTIONAL REPRESSOR"/>
    <property type="match status" value="1"/>
</dbReference>
<dbReference type="Proteomes" id="UP001139971">
    <property type="component" value="Unassembled WGS sequence"/>
</dbReference>
<evidence type="ECO:0000313" key="5">
    <source>
        <dbReference type="EMBL" id="MDC8016041.1"/>
    </source>
</evidence>
<accession>A0A9X3YPE9</accession>
<reference evidence="5" key="1">
    <citation type="submission" date="2023-02" db="EMBL/GenBank/DDBJ databases">
        <title>Tahibacter soli sp. nov. isolated from soil.</title>
        <authorList>
            <person name="Baek J.H."/>
            <person name="Lee J.K."/>
            <person name="Choi D.G."/>
            <person name="Jeon C.O."/>
        </authorList>
    </citation>
    <scope>NUCLEOTIDE SEQUENCE</scope>
    <source>
        <strain evidence="5">BL</strain>
    </source>
</reference>
<evidence type="ECO:0000256" key="3">
    <source>
        <dbReference type="ARBA" id="ARBA00023163"/>
    </source>
</evidence>
<proteinExistence type="predicted"/>
<dbReference type="CDD" id="cd01392">
    <property type="entry name" value="HTH_LacI"/>
    <property type="match status" value="1"/>
</dbReference>
<protein>
    <submittedName>
        <fullName evidence="5">LacI family DNA-binding transcriptional regulator</fullName>
    </submittedName>
</protein>
<keyword evidence="2 5" id="KW-0238">DNA-binding</keyword>
<gene>
    <name evidence="5" type="ORF">OD750_026240</name>
</gene>
<dbReference type="SUPFAM" id="SSF47413">
    <property type="entry name" value="lambda repressor-like DNA-binding domains"/>
    <property type="match status" value="1"/>
</dbReference>
<evidence type="ECO:0000256" key="2">
    <source>
        <dbReference type="ARBA" id="ARBA00023125"/>
    </source>
</evidence>
<dbReference type="Pfam" id="PF00356">
    <property type="entry name" value="LacI"/>
    <property type="match status" value="1"/>
</dbReference>
<dbReference type="Pfam" id="PF13377">
    <property type="entry name" value="Peripla_BP_3"/>
    <property type="match status" value="1"/>
</dbReference>
<name>A0A9X3YPE9_9GAMM</name>
<dbReference type="AlphaFoldDB" id="A0A9X3YPE9"/>
<keyword evidence="1" id="KW-0805">Transcription regulation</keyword>
<dbReference type="InterPro" id="IPR028082">
    <property type="entry name" value="Peripla_BP_I"/>
</dbReference>
<dbReference type="Gene3D" id="1.10.260.40">
    <property type="entry name" value="lambda repressor-like DNA-binding domains"/>
    <property type="match status" value="1"/>
</dbReference>
<dbReference type="InterPro" id="IPR000843">
    <property type="entry name" value="HTH_LacI"/>
</dbReference>
<keyword evidence="3" id="KW-0804">Transcription</keyword>
<evidence type="ECO:0000313" key="6">
    <source>
        <dbReference type="Proteomes" id="UP001139971"/>
    </source>
</evidence>
<dbReference type="InterPro" id="IPR010982">
    <property type="entry name" value="Lambda_DNA-bd_dom_sf"/>
</dbReference>
<dbReference type="PROSITE" id="PS50932">
    <property type="entry name" value="HTH_LACI_2"/>
    <property type="match status" value="1"/>
</dbReference>